<dbReference type="EMBL" id="CP000804">
    <property type="protein sequence ID" value="ABU57965.1"/>
    <property type="molecule type" value="Genomic_DNA"/>
</dbReference>
<dbReference type="Pfam" id="PF05592">
    <property type="entry name" value="Bac_rhamnosid"/>
    <property type="match status" value="1"/>
</dbReference>
<keyword evidence="9" id="KW-1185">Reference proteome</keyword>
<dbReference type="InterPro" id="IPR013783">
    <property type="entry name" value="Ig-like_fold"/>
</dbReference>
<dbReference type="SUPFAM" id="SSF48208">
    <property type="entry name" value="Six-hairpin glycosidases"/>
    <property type="match status" value="1"/>
</dbReference>
<dbReference type="Pfam" id="PF17389">
    <property type="entry name" value="Bac_rhamnosid6H"/>
    <property type="match status" value="1"/>
</dbReference>
<dbReference type="OrthoDB" id="9761045at2"/>
<evidence type="ECO:0000256" key="2">
    <source>
        <dbReference type="ARBA" id="ARBA00012652"/>
    </source>
</evidence>
<dbReference type="InterPro" id="IPR016007">
    <property type="entry name" value="Alpha_rhamnosid"/>
</dbReference>
<dbReference type="InterPro" id="IPR013737">
    <property type="entry name" value="Bac_rhamnosid_N"/>
</dbReference>
<dbReference type="CAZy" id="GH78">
    <property type="family name" value="Glycoside Hydrolase Family 78"/>
</dbReference>
<feature type="domain" description="Alpha-L-rhamnosidase concanavalin-like" evidence="4">
    <location>
        <begin position="333"/>
        <end position="431"/>
    </location>
</feature>
<dbReference type="Gene3D" id="2.60.40.10">
    <property type="entry name" value="Immunoglobulins"/>
    <property type="match status" value="1"/>
</dbReference>
<comment type="catalytic activity">
    <reaction evidence="1">
        <text>Hydrolysis of terminal non-reducing alpha-L-rhamnose residues in alpha-L-rhamnosides.</text>
        <dbReference type="EC" id="3.2.1.40"/>
    </reaction>
</comment>
<evidence type="ECO:0000259" key="7">
    <source>
        <dbReference type="Pfam" id="PF17390"/>
    </source>
</evidence>
<dbReference type="PIRSF" id="PIRSF010631">
    <property type="entry name" value="A-rhamnsds"/>
    <property type="match status" value="1"/>
</dbReference>
<dbReference type="EC" id="3.2.1.40" evidence="2"/>
<dbReference type="InterPro" id="IPR035396">
    <property type="entry name" value="Bac_rhamnosid6H"/>
</dbReference>
<dbReference type="Gene3D" id="1.50.10.10">
    <property type="match status" value="1"/>
</dbReference>
<dbReference type="Pfam" id="PF17390">
    <property type="entry name" value="Bac_rhamnosid_C"/>
    <property type="match status" value="1"/>
</dbReference>
<protein>
    <recommendedName>
        <fullName evidence="2">alpha-L-rhamnosidase</fullName>
        <ecNumber evidence="2">3.2.1.40</ecNumber>
    </recommendedName>
</protein>
<reference evidence="8 9" key="1">
    <citation type="submission" date="2007-08" db="EMBL/GenBank/DDBJ databases">
        <title>Complete sequence of Roseiflexus castenholzii DSM 13941.</title>
        <authorList>
            <consortium name="US DOE Joint Genome Institute"/>
            <person name="Copeland A."/>
            <person name="Lucas S."/>
            <person name="Lapidus A."/>
            <person name="Barry K."/>
            <person name="Glavina del Rio T."/>
            <person name="Dalin E."/>
            <person name="Tice H."/>
            <person name="Pitluck S."/>
            <person name="Thompson L.S."/>
            <person name="Brettin T."/>
            <person name="Bruce D."/>
            <person name="Detter J.C."/>
            <person name="Han C."/>
            <person name="Tapia R."/>
            <person name="Schmutz J."/>
            <person name="Larimer F."/>
            <person name="Land M."/>
            <person name="Hauser L."/>
            <person name="Kyrpides N."/>
            <person name="Mikhailova N."/>
            <person name="Bryant D.A."/>
            <person name="Hanada S."/>
            <person name="Tsukatani Y."/>
            <person name="Richardson P."/>
        </authorList>
    </citation>
    <scope>NUCLEOTIDE SEQUENCE [LARGE SCALE GENOMIC DNA]</scope>
    <source>
        <strain evidence="9">DSM 13941 / HLO8</strain>
    </source>
</reference>
<dbReference type="KEGG" id="rca:Rcas_1874"/>
<dbReference type="HOGENOM" id="CLU_002926_1_1_0"/>
<proteinExistence type="predicted"/>
<sequence>MTLFTVGHLRCEYLENPLGIDVTRPRLSWRLFSNRRGARQTAYRIVAAPSADDVAAEQNLLWDSGRVELDRSIHVVYEGGRLRSRQRVFWRVQAWDEHGNVAVSPVAWWEMGLLRRSDWTASWIGAPLVGGRWTTIPAPFLRRSFTLDAPVMQARLYITALGLYECTINGQRVGQDLFTPGWTDYRRRVQYQVYDVIDLLREGDNVIGVILGDGWYCGHVAWAGRQNYGDRPKLLAQLMITCADGSTQTMVSNRSWRYAFGPVLESDMLHGESYDARLEMPGWNMPGFDDSSWQPVELFAAPDAALVATRGPTVRRHEEVRPVGPPTAFRSHQATRWVFDLGQNMVGWVRLRVRGPAGTTVTIRHAEALNPDGTIYTANLRSARATDHYTLRGEGEESWEPRFTFHGFRYVELSGYPGEPDIDAVTGIVVHSATPPTGEFNCSDPLINQLQHNIVWGQKSNFLDVPTDCPQRDERLGWTGDAQVFIRTAAFNMNVASFFTKWTQDLEDAQSPEGAYPPVAPLAGISGLTDGGPAWADAGIICPWTIYLCYGDARLLETHYPSMQRFIEYLERSSRDFIRCYEDYPGFRGFGDWLALDGSGKVDGGTAKDLIGTAFFAHCARLMSRIAAILGHQRDAARYRRLFERVRQAFVTRYVTGAGRVAGETQTGYVLALHFDLLPPELRPAATDALARDILARNTHLSTGFVGTPYLPHVLTAAGRLDLAYALLFQQTWPSWLYPVTQGATTIWERWDGWTHDKGFQDPGMNSFNHYAYGAIGEWLYATVAGIDTDPEQPGYRHLILRPQPGGGLTAARAALETMYGRAVSAWRIDNDRFTWEVVVPPNTTATAYVPAPEGAMVRESGQAADEAEGVTFVERNEETAIYRLTAGAYTFTVG</sequence>
<accession>A7NKE5</accession>
<dbReference type="RefSeq" id="WP_012120390.1">
    <property type="nucleotide sequence ID" value="NC_009767.1"/>
</dbReference>
<dbReference type="Pfam" id="PF08531">
    <property type="entry name" value="Bac_rhamnosid_N"/>
    <property type="match status" value="1"/>
</dbReference>
<organism evidence="8 9">
    <name type="scientific">Roseiflexus castenholzii (strain DSM 13941 / HLO8)</name>
    <dbReference type="NCBI Taxonomy" id="383372"/>
    <lineage>
        <taxon>Bacteria</taxon>
        <taxon>Bacillati</taxon>
        <taxon>Chloroflexota</taxon>
        <taxon>Chloroflexia</taxon>
        <taxon>Chloroflexales</taxon>
        <taxon>Roseiflexineae</taxon>
        <taxon>Roseiflexaceae</taxon>
        <taxon>Roseiflexus</taxon>
    </lineage>
</organism>
<evidence type="ECO:0000313" key="9">
    <source>
        <dbReference type="Proteomes" id="UP000000263"/>
    </source>
</evidence>
<dbReference type="Pfam" id="PF25788">
    <property type="entry name" value="Ig_Rha78A_N"/>
    <property type="match status" value="1"/>
</dbReference>
<feature type="domain" description="Alpha-L-rhamnosidase six-hairpin glycosidase" evidence="6">
    <location>
        <begin position="437"/>
        <end position="784"/>
    </location>
</feature>
<dbReference type="GO" id="GO:0005975">
    <property type="term" value="P:carbohydrate metabolic process"/>
    <property type="evidence" value="ECO:0007669"/>
    <property type="project" value="InterPro"/>
</dbReference>
<name>A7NKE5_ROSCS</name>
<gene>
    <name evidence="8" type="ordered locus">Rcas_1874</name>
</gene>
<dbReference type="PANTHER" id="PTHR33307">
    <property type="entry name" value="ALPHA-RHAMNOSIDASE (EUROFUNG)"/>
    <property type="match status" value="1"/>
</dbReference>
<evidence type="ECO:0000256" key="1">
    <source>
        <dbReference type="ARBA" id="ARBA00001445"/>
    </source>
</evidence>
<dbReference type="AlphaFoldDB" id="A7NKE5"/>
<evidence type="ECO:0000259" key="4">
    <source>
        <dbReference type="Pfam" id="PF05592"/>
    </source>
</evidence>
<keyword evidence="3" id="KW-0378">Hydrolase</keyword>
<dbReference type="STRING" id="383372.Rcas_1874"/>
<evidence type="ECO:0000256" key="3">
    <source>
        <dbReference type="ARBA" id="ARBA00022801"/>
    </source>
</evidence>
<evidence type="ECO:0000259" key="6">
    <source>
        <dbReference type="Pfam" id="PF17389"/>
    </source>
</evidence>
<feature type="domain" description="Alpha-L-rhamnosidase C-terminal" evidence="7">
    <location>
        <begin position="786"/>
        <end position="863"/>
    </location>
</feature>
<feature type="domain" description="Bacterial alpha-L-rhamnosidase N-terminal" evidence="5">
    <location>
        <begin position="151"/>
        <end position="318"/>
    </location>
</feature>
<dbReference type="Proteomes" id="UP000000263">
    <property type="component" value="Chromosome"/>
</dbReference>
<dbReference type="eggNOG" id="COG3408">
    <property type="taxonomic scope" value="Bacteria"/>
</dbReference>
<dbReference type="InterPro" id="IPR035398">
    <property type="entry name" value="Bac_rhamnosid_C"/>
</dbReference>
<dbReference type="GO" id="GO:0030596">
    <property type="term" value="F:alpha-L-rhamnosidase activity"/>
    <property type="evidence" value="ECO:0007669"/>
    <property type="project" value="UniProtKB-EC"/>
</dbReference>
<dbReference type="InterPro" id="IPR008928">
    <property type="entry name" value="6-hairpin_glycosidase_sf"/>
</dbReference>
<dbReference type="InterPro" id="IPR012341">
    <property type="entry name" value="6hp_glycosidase-like_sf"/>
</dbReference>
<dbReference type="Gene3D" id="2.60.420.10">
    <property type="entry name" value="Maltose phosphorylase, domain 3"/>
    <property type="match status" value="1"/>
</dbReference>
<evidence type="ECO:0000313" key="8">
    <source>
        <dbReference type="EMBL" id="ABU57965.1"/>
    </source>
</evidence>
<dbReference type="PANTHER" id="PTHR33307:SF6">
    <property type="entry name" value="ALPHA-RHAMNOSIDASE (EUROFUNG)-RELATED"/>
    <property type="match status" value="1"/>
</dbReference>
<dbReference type="InterPro" id="IPR008902">
    <property type="entry name" value="Rhamnosid_concanavalin"/>
</dbReference>
<evidence type="ECO:0000259" key="5">
    <source>
        <dbReference type="Pfam" id="PF08531"/>
    </source>
</evidence>
<dbReference type="Gene3D" id="2.60.120.260">
    <property type="entry name" value="Galactose-binding domain-like"/>
    <property type="match status" value="2"/>
</dbReference>